<evidence type="ECO:0000313" key="1">
    <source>
        <dbReference type="EMBL" id="PJO43415.1"/>
    </source>
</evidence>
<evidence type="ECO:0000313" key="2">
    <source>
        <dbReference type="Proteomes" id="UP000232101"/>
    </source>
</evidence>
<sequence length="297" mass="35120">MINEQLKSISTIEINSKQEKIEYGKFINALKKQYAKVLEQSGCSVNEDLEYCPRISWIALKGWKSEYDNKSEHWWITNFLHEHALDNENEFNKNISLKYIETEEEEKVNINRANELLKIVWPEAYEQINRLVTNIYMVYDESNSNFYSTTAPYWFGGVFIKKDQEWNAINYLDTLLHESGHLSLMIKQSYVRMLNNLNDKAKSPLREDPRWLNGILHAAFALWRICEGLKRILEQPTLINSLEKKTALNLLKRYFMDLGEAIETLNNNGDFTEYGKVFFSQIIESYSKMKEEIKWLI</sequence>
<dbReference type="RefSeq" id="WP_100543380.1">
    <property type="nucleotide sequence ID" value="NZ_PHQY01000612.1"/>
</dbReference>
<comment type="caution">
    <text evidence="1">The sequence shown here is derived from an EMBL/GenBank/DDBJ whole genome shotgun (WGS) entry which is preliminary data.</text>
</comment>
<dbReference type="EMBL" id="PHQY01000612">
    <property type="protein sequence ID" value="PJO43415.1"/>
    <property type="molecule type" value="Genomic_DNA"/>
</dbReference>
<dbReference type="NCBIfam" id="TIGR04267">
    <property type="entry name" value="mod_HExxH"/>
    <property type="match status" value="1"/>
</dbReference>
<dbReference type="InterPro" id="IPR026337">
    <property type="entry name" value="AKG_HExxH"/>
</dbReference>
<accession>A0A2M9Q5S9</accession>
<name>A0A2M9Q5S9_9BACI</name>
<evidence type="ECO:0008006" key="3">
    <source>
        <dbReference type="Google" id="ProtNLM"/>
    </source>
</evidence>
<reference evidence="1 2" key="1">
    <citation type="submission" date="2017-11" db="EMBL/GenBank/DDBJ databases">
        <title>Bacterial isolate from king chilli rhizosphere.</title>
        <authorList>
            <person name="Takhelmayum P."/>
            <person name="Sarangthem I."/>
        </authorList>
    </citation>
    <scope>NUCLEOTIDE SEQUENCE [LARGE SCALE GENOMIC DNA]</scope>
    <source>
        <strain evidence="2">t26</strain>
    </source>
</reference>
<dbReference type="Proteomes" id="UP000232101">
    <property type="component" value="Unassembled WGS sequence"/>
</dbReference>
<gene>
    <name evidence="1" type="ORF">CWD94_12765</name>
</gene>
<protein>
    <recommendedName>
        <fullName evidence="3">HEXXH motif domain-containing protein</fullName>
    </recommendedName>
</protein>
<proteinExistence type="predicted"/>
<organism evidence="1 2">
    <name type="scientific">Lysinibacillus xylanilyticus</name>
    <dbReference type="NCBI Taxonomy" id="582475"/>
    <lineage>
        <taxon>Bacteria</taxon>
        <taxon>Bacillati</taxon>
        <taxon>Bacillota</taxon>
        <taxon>Bacilli</taxon>
        <taxon>Bacillales</taxon>
        <taxon>Bacillaceae</taxon>
        <taxon>Lysinibacillus</taxon>
    </lineage>
</organism>
<dbReference type="AlphaFoldDB" id="A0A2M9Q5S9"/>